<dbReference type="GO" id="GO:0016042">
    <property type="term" value="P:lipid catabolic process"/>
    <property type="evidence" value="ECO:0007669"/>
    <property type="project" value="UniProtKB-KW"/>
</dbReference>
<evidence type="ECO:0000256" key="9">
    <source>
        <dbReference type="ARBA" id="ARBA00022692"/>
    </source>
</evidence>
<dbReference type="SUPFAM" id="SSF48619">
    <property type="entry name" value="Phospholipase A2, PLA2"/>
    <property type="match status" value="1"/>
</dbReference>
<dbReference type="InterPro" id="IPR000719">
    <property type="entry name" value="Prot_kinase_dom"/>
</dbReference>
<feature type="compositionally biased region" description="Low complexity" evidence="24">
    <location>
        <begin position="1488"/>
        <end position="1498"/>
    </location>
</feature>
<accession>A0A8S2B0X1</accession>
<feature type="compositionally biased region" description="Basic and acidic residues" evidence="24">
    <location>
        <begin position="1553"/>
        <end position="1563"/>
    </location>
</feature>
<keyword evidence="14" id="KW-0106">Calcium</keyword>
<keyword evidence="10" id="KW-0479">Metal-binding</keyword>
<sequence>MIPGVALTRVAFGLTAFLLLAVVSSQEKCSNACIAQNCNSLGIHYGKYCGIGYFGCRGEPPCDDLDACCMTHDNCVDLKGMTYVNCHKQFKRCVNKLSKSIKRSNGQKIGFSTQCPYSIVIPTVFNGMDYGIFFSGIGNIFKPPVLGSVPVVEVDLSRSKVDTKDGLGVGTNLGLQTKEGSKLKNKQLEKTKKEKKMKANHFLFFSIFCALLAIVVHGQGQSGYISIDCGIPPYDTPEDTMANINYVSDEAFITTGVNFNVSADYGALNNPVLPSTLAEVRAFPRGNRNCYTIKISQGKGNLYLIRAWFMYGNYDGKKALPEFDLYVNVNFWSTVKFKNASDQVTKEILSFAESDTIYVCLVNKGKGTPFISGLELRPVNSSIYGTEFGRNVSLVLYQRWDIGYLNGTGRYQDDRFDRIWSTYSSNISWNSIITSAYIDVFQNGYWPPDEVIKTAASPTNDDDPLELFWTSYDPNARFYAYLYFAELETLENNETRKIKILWNGSPVSKTSFIPSSKYSMTFSNPRAFTGKDHWISIQKTADSTLPPILNAIEIFTAQSLDEVYTITDDVKAIESIKATYKVNKVWSGDPCSPRLFPWEGIGCSYTNYNHQIKSLNLSSSGLQGPIVLAFRNLSFLESLDLSNNDLQQNIPEFLADLKHLKVLNLKGNNFTGFIPNSLLKKLKAGILALSVDDQNLCNSRSCQDKKKTNMVVPIAVATSVIVLIVVLVIIWIILRQRKKGANAGPLLPSGKRRFTYNEVSRITNNFNKVIGKGGFGIVYLGSLEDGTRIAVKMINDPSLGKPKGSSTSSSSRASNQFQVEAELLLTVHHRNLASFVGYCDDDRSMALIYEYMANGNLQAYLSSENAEDLSWEKRLHIAIDSAQVVKPGLIPPWQVFPEDDLSHVVTTVMGTPGYVDPEYYRTFVLNEKSDVYSFGVVLLELITGQRAIIKTEEGDNISVIHYVWPFFEARELDGVVDPLLRGDFSEDSAWKFVDVAMSCVRDKGSNRPTMNQIVAELKQCLAAELALAAYELVGIYCELLVARLGVIDSQKTCPNDLKEAVASVLYASQRLTDVAELSDIVKHFSAKYGKDFVSAAIGLQPDSGVSRLLVEKLSVKAPDGPTKIKILTEIATQHNVTWEAESLVESDPKETVLASGASSSQSQSATGIKPESSRIQNNQPPELQAPATVNVSQNSYASDGRSSSRMTCTDFNVGKTADHYHQDPKPSGDRTDGREHRHHNPGHGDSSPWETEFVDATSAARAAAESAERASFAARAAAELSSKERMMAMQNSKESRNSSSYDNLRNNPPHSRTSSSNVQSGGFAKEELLRSSNKQEDQSTTRAESSKKTVDELSENASRRRDHSRENSLEMRPNDSFARIGREKQQPSMDDINRSSSEDVLNKQQSSRASSHSPSSNFSDENDVTALDHIDSPSILKENRFQSTFGDRESYNDGPDVVVAPAFDDYSSFFDKPQFDTEDACHDEPEQGLGFSLLGSSSKTSDHMPTETNSWIFEGHKALGQPSSASTSQVLEEEKPSSPIFDDGPTSPPASLHEPEPSAKFDDYDRDSESEEDNLRNSGNISGHVEEKPKLKSYKSAKSEVSDDLGRYFFPSDTEDQGDDCKIQEESDTETTTGLRFEPLAGELKNETALPTYGMSPPRDKTWSKSVKEHVPTEVDPSRSSSFQTDREELYTQKASNMDKRPSSIPPDSSSSDDESEIKLRERVSARYQDKRADSRTRSTHLHSSVSHEDSKEKIPTRASTRSQERRTHKTTPASYFHAISSDDEDEKEVYRDAARTQTKPSISISRRTKGHERRSSLVTAKTETVSHDQESPPKPSPEAKPLAKQQVSASSSSYLPKTDKASHGQESPPKLSTEAKPLAKQQGSGSSLSFLPKTDKASHDQEFTPKLGLKAKPAAKQQGSTTSSGALPKTEKVSRYRESPPKPTPEAKSLAKQEGLASSSSSLPKTVTSPDPETLAKEKASHVHPKLPDYDDIFAKLGALRR</sequence>
<keyword evidence="23" id="KW-0547">Nucleotide-binding</keyword>
<keyword evidence="12" id="KW-0677">Repeat</keyword>
<feature type="region of interest" description="Disordered" evidence="24">
    <location>
        <begin position="1141"/>
        <end position="1423"/>
    </location>
</feature>
<dbReference type="Pfam" id="PF07714">
    <property type="entry name" value="PK_Tyr_Ser-Thr"/>
    <property type="match status" value="2"/>
</dbReference>
<feature type="region of interest" description="Disordered" evidence="24">
    <location>
        <begin position="1519"/>
        <end position="1987"/>
    </location>
</feature>
<feature type="compositionally biased region" description="Low complexity" evidence="24">
    <location>
        <begin position="1406"/>
        <end position="1419"/>
    </location>
</feature>
<evidence type="ECO:0000256" key="14">
    <source>
        <dbReference type="ARBA" id="ARBA00022837"/>
    </source>
</evidence>
<feature type="region of interest" description="Disordered" evidence="24">
    <location>
        <begin position="1479"/>
        <end position="1507"/>
    </location>
</feature>
<keyword evidence="18 25" id="KW-0472">Membrane</keyword>
<evidence type="ECO:0000256" key="19">
    <source>
        <dbReference type="ARBA" id="ARBA00023157"/>
    </source>
</evidence>
<dbReference type="GO" id="GO:0004672">
    <property type="term" value="F:protein kinase activity"/>
    <property type="evidence" value="ECO:0007669"/>
    <property type="project" value="InterPro"/>
</dbReference>
<dbReference type="InterPro" id="IPR036444">
    <property type="entry name" value="PLipase_A2_dom_sf"/>
</dbReference>
<dbReference type="Gene3D" id="1.20.90.10">
    <property type="entry name" value="Phospholipase A2 domain"/>
    <property type="match status" value="1"/>
</dbReference>
<dbReference type="Pfam" id="PF12819">
    <property type="entry name" value="Malectin_like"/>
    <property type="match status" value="1"/>
</dbReference>
<dbReference type="InterPro" id="IPR032675">
    <property type="entry name" value="LRR_dom_sf"/>
</dbReference>
<feature type="compositionally biased region" description="Basic and acidic residues" evidence="24">
    <location>
        <begin position="1975"/>
        <end position="1987"/>
    </location>
</feature>
<evidence type="ECO:0000256" key="7">
    <source>
        <dbReference type="ARBA" id="ARBA00022525"/>
    </source>
</evidence>
<keyword evidence="8" id="KW-0433">Leucine-rich repeat</keyword>
<organism evidence="28 29">
    <name type="scientific">Arabidopsis arenosa</name>
    <name type="common">Sand rock-cress</name>
    <name type="synonym">Cardaminopsis arenosa</name>
    <dbReference type="NCBI Taxonomy" id="38785"/>
    <lineage>
        <taxon>Eukaryota</taxon>
        <taxon>Viridiplantae</taxon>
        <taxon>Streptophyta</taxon>
        <taxon>Embryophyta</taxon>
        <taxon>Tracheophyta</taxon>
        <taxon>Spermatophyta</taxon>
        <taxon>Magnoliopsida</taxon>
        <taxon>eudicotyledons</taxon>
        <taxon>Gunneridae</taxon>
        <taxon>Pentapetalae</taxon>
        <taxon>rosids</taxon>
        <taxon>malvids</taxon>
        <taxon>Brassicales</taxon>
        <taxon>Brassicaceae</taxon>
        <taxon>Camelineae</taxon>
        <taxon>Arabidopsis</taxon>
    </lineage>
</organism>
<evidence type="ECO:0000256" key="10">
    <source>
        <dbReference type="ARBA" id="ARBA00022723"/>
    </source>
</evidence>
<keyword evidence="20" id="KW-0675">Receptor</keyword>
<dbReference type="PANTHER" id="PTHR45631">
    <property type="entry name" value="OS07G0107800 PROTEIN-RELATED"/>
    <property type="match status" value="1"/>
</dbReference>
<dbReference type="GO" id="GO:0046872">
    <property type="term" value="F:metal ion binding"/>
    <property type="evidence" value="ECO:0007669"/>
    <property type="project" value="UniProtKB-KW"/>
</dbReference>
<keyword evidence="15" id="KW-0442">Lipid degradation</keyword>
<feature type="signal peptide" evidence="26">
    <location>
        <begin position="1"/>
        <end position="25"/>
    </location>
</feature>
<evidence type="ECO:0000256" key="22">
    <source>
        <dbReference type="ARBA" id="ARBA00048679"/>
    </source>
</evidence>
<dbReference type="GO" id="GO:0004623">
    <property type="term" value="F:phospholipase A2 activity"/>
    <property type="evidence" value="ECO:0007669"/>
    <property type="project" value="UniProtKB-EC"/>
</dbReference>
<dbReference type="InterPro" id="IPR001611">
    <property type="entry name" value="Leu-rich_rpt"/>
</dbReference>
<evidence type="ECO:0000256" key="24">
    <source>
        <dbReference type="SAM" id="MobiDB-lite"/>
    </source>
</evidence>
<evidence type="ECO:0000256" key="11">
    <source>
        <dbReference type="ARBA" id="ARBA00022729"/>
    </source>
</evidence>
<evidence type="ECO:0000256" key="21">
    <source>
        <dbReference type="ARBA" id="ARBA00047899"/>
    </source>
</evidence>
<dbReference type="PANTHER" id="PTHR45631:SF143">
    <property type="entry name" value="LEUCINE-RICH REPEAT PROTEIN KINASE"/>
    <property type="match status" value="1"/>
</dbReference>
<dbReference type="GO" id="GO:0005576">
    <property type="term" value="C:extracellular region"/>
    <property type="evidence" value="ECO:0007669"/>
    <property type="project" value="UniProtKB-SubCell"/>
</dbReference>
<feature type="compositionally biased region" description="Basic and acidic residues" evidence="24">
    <location>
        <begin position="1930"/>
        <end position="1941"/>
    </location>
</feature>
<feature type="compositionally biased region" description="Polar residues" evidence="24">
    <location>
        <begin position="1173"/>
        <end position="1210"/>
    </location>
</feature>
<evidence type="ECO:0000256" key="8">
    <source>
        <dbReference type="ARBA" id="ARBA00022614"/>
    </source>
</evidence>
<reference evidence="28" key="1">
    <citation type="submission" date="2021-01" db="EMBL/GenBank/DDBJ databases">
        <authorList>
            <person name="Bezrukov I."/>
        </authorList>
    </citation>
    <scope>NUCLEOTIDE SEQUENCE</scope>
</reference>
<name>A0A8S2B0X1_ARAAE</name>
<dbReference type="PROSITE" id="PS00118">
    <property type="entry name" value="PA2_HIS"/>
    <property type="match status" value="1"/>
</dbReference>
<evidence type="ECO:0000256" key="13">
    <source>
        <dbReference type="ARBA" id="ARBA00022801"/>
    </source>
</evidence>
<dbReference type="Proteomes" id="UP000682877">
    <property type="component" value="Chromosome 7"/>
</dbReference>
<comment type="similarity">
    <text evidence="5">Belongs to the IST1 family.</text>
</comment>
<dbReference type="PROSITE" id="PS00107">
    <property type="entry name" value="PROTEIN_KINASE_ATP"/>
    <property type="match status" value="1"/>
</dbReference>
<feature type="compositionally biased region" description="Polar residues" evidence="24">
    <location>
        <begin position="1846"/>
        <end position="1856"/>
    </location>
</feature>
<dbReference type="SUPFAM" id="SSF56112">
    <property type="entry name" value="Protein kinase-like (PK-like)"/>
    <property type="match status" value="1"/>
</dbReference>
<dbReference type="GO" id="GO:0050482">
    <property type="term" value="P:arachidonate secretion"/>
    <property type="evidence" value="ECO:0007669"/>
    <property type="project" value="InterPro"/>
</dbReference>
<evidence type="ECO:0000313" key="28">
    <source>
        <dbReference type="EMBL" id="CAE6169835.1"/>
    </source>
</evidence>
<dbReference type="PROSITE" id="PS50011">
    <property type="entry name" value="PROTEIN_KINASE_DOM"/>
    <property type="match status" value="1"/>
</dbReference>
<feature type="compositionally biased region" description="Basic and acidic residues" evidence="24">
    <location>
        <begin position="1597"/>
        <end position="1606"/>
    </location>
</feature>
<evidence type="ECO:0000256" key="3">
    <source>
        <dbReference type="ARBA" id="ARBA00004167"/>
    </source>
</evidence>
<feature type="compositionally biased region" description="Polar residues" evidence="24">
    <location>
        <begin position="1521"/>
        <end position="1530"/>
    </location>
</feature>
<protein>
    <recommendedName>
        <fullName evidence="27">Protein kinase domain-containing protein</fullName>
    </recommendedName>
</protein>
<feature type="compositionally biased region" description="Basic and acidic residues" evidence="24">
    <location>
        <begin position="1658"/>
        <end position="1677"/>
    </location>
</feature>
<keyword evidence="16 25" id="KW-1133">Transmembrane helix</keyword>
<keyword evidence="29" id="KW-1185">Reference proteome</keyword>
<evidence type="ECO:0000259" key="27">
    <source>
        <dbReference type="PROSITE" id="PS50011"/>
    </source>
</evidence>
<dbReference type="InterPro" id="IPR024788">
    <property type="entry name" value="Malectin-like_Carb-bd_dom"/>
</dbReference>
<feature type="compositionally biased region" description="Basic and acidic residues" evidence="24">
    <location>
        <begin position="1717"/>
        <end position="1737"/>
    </location>
</feature>
<feature type="binding site" evidence="23">
    <location>
        <position position="792"/>
    </location>
    <ligand>
        <name>ATP</name>
        <dbReference type="ChEBI" id="CHEBI:30616"/>
    </ligand>
</feature>
<evidence type="ECO:0000256" key="25">
    <source>
        <dbReference type="SAM" id="Phobius"/>
    </source>
</evidence>
<dbReference type="Pfam" id="PF00560">
    <property type="entry name" value="LRR_1"/>
    <property type="match status" value="2"/>
</dbReference>
<dbReference type="InterPro" id="IPR011009">
    <property type="entry name" value="Kinase-like_dom_sf"/>
</dbReference>
<feature type="compositionally biased region" description="Basic and acidic residues" evidence="24">
    <location>
        <begin position="1894"/>
        <end position="1904"/>
    </location>
</feature>
<feature type="compositionally biased region" description="Low complexity" evidence="24">
    <location>
        <begin position="1906"/>
        <end position="1920"/>
    </location>
</feature>
<feature type="transmembrane region" description="Helical" evidence="25">
    <location>
        <begin position="199"/>
        <end position="216"/>
    </location>
</feature>
<comment type="catalytic activity">
    <reaction evidence="22">
        <text>L-seryl-[protein] + ATP = O-phospho-L-seryl-[protein] + ADP + H(+)</text>
        <dbReference type="Rhea" id="RHEA:17989"/>
        <dbReference type="Rhea" id="RHEA-COMP:9863"/>
        <dbReference type="Rhea" id="RHEA-COMP:11604"/>
        <dbReference type="ChEBI" id="CHEBI:15378"/>
        <dbReference type="ChEBI" id="CHEBI:29999"/>
        <dbReference type="ChEBI" id="CHEBI:30616"/>
        <dbReference type="ChEBI" id="CHEBI:83421"/>
        <dbReference type="ChEBI" id="CHEBI:456216"/>
        <dbReference type="EC" id="2.7.11.1"/>
    </reaction>
</comment>
<keyword evidence="23" id="KW-0067">ATP-binding</keyword>
<evidence type="ECO:0000256" key="15">
    <source>
        <dbReference type="ARBA" id="ARBA00022963"/>
    </source>
</evidence>
<dbReference type="InterPro" id="IPR017441">
    <property type="entry name" value="Protein_kinase_ATP_BS"/>
</dbReference>
<feature type="compositionally biased region" description="Basic and acidic residues" evidence="24">
    <location>
        <begin position="1216"/>
        <end position="1235"/>
    </location>
</feature>
<evidence type="ECO:0000256" key="26">
    <source>
        <dbReference type="SAM" id="SignalP"/>
    </source>
</evidence>
<feature type="compositionally biased region" description="Low complexity" evidence="24">
    <location>
        <begin position="1256"/>
        <end position="1280"/>
    </location>
</feature>
<dbReference type="Gene3D" id="1.10.510.10">
    <property type="entry name" value="Transferase(Phosphotransferase) domain 1"/>
    <property type="match status" value="2"/>
</dbReference>
<keyword evidence="17" id="KW-0443">Lipid metabolism</keyword>
<keyword evidence="9 25" id="KW-0812">Transmembrane</keyword>
<dbReference type="SUPFAM" id="SSF52058">
    <property type="entry name" value="L domain-like"/>
    <property type="match status" value="1"/>
</dbReference>
<dbReference type="InterPro" id="IPR005061">
    <property type="entry name" value="Ist1"/>
</dbReference>
<proteinExistence type="inferred from homology"/>
<keyword evidence="7" id="KW-0964">Secreted</keyword>
<keyword evidence="19" id="KW-1015">Disulfide bond</keyword>
<dbReference type="InterPro" id="IPR042277">
    <property type="entry name" value="IST1-like"/>
</dbReference>
<feature type="compositionally biased region" description="Polar residues" evidence="24">
    <location>
        <begin position="1289"/>
        <end position="1320"/>
    </location>
</feature>
<evidence type="ECO:0000256" key="2">
    <source>
        <dbReference type="ARBA" id="ARBA00001913"/>
    </source>
</evidence>
<feature type="compositionally biased region" description="Basic and acidic residues" evidence="24">
    <location>
        <begin position="1380"/>
        <end position="1401"/>
    </location>
</feature>
<comment type="catalytic activity">
    <reaction evidence="1">
        <text>a 1,2-diacyl-sn-glycero-3-phosphocholine + H2O = a 1-acyl-sn-glycero-3-phosphocholine + a fatty acid + H(+)</text>
        <dbReference type="Rhea" id="RHEA:15801"/>
        <dbReference type="ChEBI" id="CHEBI:15377"/>
        <dbReference type="ChEBI" id="CHEBI:15378"/>
        <dbReference type="ChEBI" id="CHEBI:28868"/>
        <dbReference type="ChEBI" id="CHEBI:57643"/>
        <dbReference type="ChEBI" id="CHEBI:58168"/>
        <dbReference type="EC" id="3.1.1.4"/>
    </reaction>
</comment>
<dbReference type="InterPro" id="IPR001245">
    <property type="entry name" value="Ser-Thr/Tyr_kinase_cat_dom"/>
</dbReference>
<evidence type="ECO:0000256" key="20">
    <source>
        <dbReference type="ARBA" id="ARBA00023170"/>
    </source>
</evidence>
<dbReference type="GO" id="GO:0005524">
    <property type="term" value="F:ATP binding"/>
    <property type="evidence" value="ECO:0007669"/>
    <property type="project" value="UniProtKB-UniRule"/>
</dbReference>
<dbReference type="CDD" id="cd04706">
    <property type="entry name" value="PLA2_plant"/>
    <property type="match status" value="1"/>
</dbReference>
<dbReference type="Pfam" id="PF03398">
    <property type="entry name" value="Ist1"/>
    <property type="match status" value="1"/>
</dbReference>
<feature type="compositionally biased region" description="Low complexity" evidence="24">
    <location>
        <begin position="1154"/>
        <end position="1165"/>
    </location>
</feature>
<comment type="similarity">
    <text evidence="6">Belongs to the phospholipase A2 family.</text>
</comment>
<dbReference type="GO" id="GO:0006644">
    <property type="term" value="P:phospholipid metabolic process"/>
    <property type="evidence" value="ECO:0007669"/>
    <property type="project" value="InterPro"/>
</dbReference>
<feature type="chain" id="PRO_5035932846" description="Protein kinase domain-containing protein" evidence="26">
    <location>
        <begin position="26"/>
        <end position="2003"/>
    </location>
</feature>
<evidence type="ECO:0000256" key="6">
    <source>
        <dbReference type="ARBA" id="ARBA00007056"/>
    </source>
</evidence>
<comment type="subcellular location">
    <subcellularLocation>
        <location evidence="3">Membrane</location>
        <topology evidence="3">Single-pass membrane protein</topology>
    </subcellularLocation>
    <subcellularLocation>
        <location evidence="4">Secreted</location>
    </subcellularLocation>
</comment>
<feature type="compositionally biased region" description="Basic and acidic residues" evidence="24">
    <location>
        <begin position="1746"/>
        <end position="1756"/>
    </location>
</feature>
<comment type="catalytic activity">
    <reaction evidence="21">
        <text>L-threonyl-[protein] + ATP = O-phospho-L-threonyl-[protein] + ADP + H(+)</text>
        <dbReference type="Rhea" id="RHEA:46608"/>
        <dbReference type="Rhea" id="RHEA-COMP:11060"/>
        <dbReference type="Rhea" id="RHEA-COMP:11605"/>
        <dbReference type="ChEBI" id="CHEBI:15378"/>
        <dbReference type="ChEBI" id="CHEBI:30013"/>
        <dbReference type="ChEBI" id="CHEBI:30616"/>
        <dbReference type="ChEBI" id="CHEBI:61977"/>
        <dbReference type="ChEBI" id="CHEBI:456216"/>
        <dbReference type="EC" id="2.7.11.1"/>
    </reaction>
</comment>
<evidence type="ECO:0000256" key="4">
    <source>
        <dbReference type="ARBA" id="ARBA00004613"/>
    </source>
</evidence>
<evidence type="ECO:0000256" key="5">
    <source>
        <dbReference type="ARBA" id="ARBA00005536"/>
    </source>
</evidence>
<evidence type="ECO:0000256" key="16">
    <source>
        <dbReference type="ARBA" id="ARBA00022989"/>
    </source>
</evidence>
<feature type="transmembrane region" description="Helical" evidence="25">
    <location>
        <begin position="710"/>
        <end position="734"/>
    </location>
</feature>
<dbReference type="FunFam" id="3.80.10.10:FF:000129">
    <property type="entry name" value="Leucine-rich repeat receptor-like kinase"/>
    <property type="match status" value="1"/>
</dbReference>
<feature type="compositionally biased region" description="Basic and acidic residues" evidence="24">
    <location>
        <begin position="1324"/>
        <end position="1373"/>
    </location>
</feature>
<keyword evidence="13" id="KW-0378">Hydrolase</keyword>
<feature type="compositionally biased region" description="Basic and acidic residues" evidence="24">
    <location>
        <begin position="1685"/>
        <end position="1702"/>
    </location>
</feature>
<dbReference type="InterPro" id="IPR033113">
    <property type="entry name" value="PLA2_histidine"/>
</dbReference>
<dbReference type="FunFam" id="1.20.90.10:FF:000005">
    <property type="entry name" value="Secretory phospholipase A2"/>
    <property type="match status" value="1"/>
</dbReference>
<dbReference type="EMBL" id="LR999457">
    <property type="protein sequence ID" value="CAE6169835.1"/>
    <property type="molecule type" value="Genomic_DNA"/>
</dbReference>
<keyword evidence="11 26" id="KW-0732">Signal</keyword>
<evidence type="ECO:0000256" key="1">
    <source>
        <dbReference type="ARBA" id="ARBA00001604"/>
    </source>
</evidence>
<dbReference type="GO" id="GO:0016020">
    <property type="term" value="C:membrane"/>
    <property type="evidence" value="ECO:0007669"/>
    <property type="project" value="UniProtKB-SubCell"/>
</dbReference>
<dbReference type="Gene3D" id="1.20.1260.60">
    <property type="entry name" value="Vacuolar protein sorting-associated protein Ist1"/>
    <property type="match status" value="1"/>
</dbReference>
<feature type="compositionally biased region" description="Polar residues" evidence="24">
    <location>
        <begin position="1796"/>
        <end position="1806"/>
    </location>
</feature>
<feature type="domain" description="Protein kinase" evidence="27">
    <location>
        <begin position="764"/>
        <end position="1021"/>
    </location>
</feature>
<dbReference type="Gene3D" id="3.80.10.10">
    <property type="entry name" value="Ribonuclease Inhibitor"/>
    <property type="match status" value="1"/>
</dbReference>
<dbReference type="GO" id="GO:0012505">
    <property type="term" value="C:endomembrane system"/>
    <property type="evidence" value="ECO:0007669"/>
    <property type="project" value="UniProtKB-ARBA"/>
</dbReference>
<evidence type="ECO:0000256" key="18">
    <source>
        <dbReference type="ARBA" id="ARBA00023136"/>
    </source>
</evidence>
<evidence type="ECO:0000256" key="12">
    <source>
        <dbReference type="ARBA" id="ARBA00022737"/>
    </source>
</evidence>
<evidence type="ECO:0000256" key="23">
    <source>
        <dbReference type="PROSITE-ProRule" id="PRU10141"/>
    </source>
</evidence>
<evidence type="ECO:0000313" key="29">
    <source>
        <dbReference type="Proteomes" id="UP000682877"/>
    </source>
</evidence>
<comment type="cofactor">
    <cofactor evidence="2">
        <name>Ca(2+)</name>
        <dbReference type="ChEBI" id="CHEBI:29108"/>
    </cofactor>
</comment>
<dbReference type="GO" id="GO:0015031">
    <property type="term" value="P:protein transport"/>
    <property type="evidence" value="ECO:0007669"/>
    <property type="project" value="InterPro"/>
</dbReference>
<gene>
    <name evidence="28" type="ORF">AARE701A_LOCUS18142</name>
</gene>
<evidence type="ECO:0000256" key="17">
    <source>
        <dbReference type="ARBA" id="ARBA00023098"/>
    </source>
</evidence>